<dbReference type="Proteomes" id="UP000604046">
    <property type="component" value="Unassembled WGS sequence"/>
</dbReference>
<keyword evidence="3" id="KW-0645">Protease</keyword>
<evidence type="ECO:0000313" key="8">
    <source>
        <dbReference type="Proteomes" id="UP000604046"/>
    </source>
</evidence>
<evidence type="ECO:0000259" key="6">
    <source>
        <dbReference type="PROSITE" id="PS50600"/>
    </source>
</evidence>
<sequence>MAAVDDEVAFSWSALRVTRRDLACLEEGNMLNDAVVDFFLQLMMSQLLPNCDIHLFSTHFYTRLTAAQAVNGEVGWENVKGWTKKASLFSRKLAIVPVNLEMHWWLALIRLDAPRPTLCLLDSLPGEVQWNV</sequence>
<dbReference type="PROSITE" id="PS50600">
    <property type="entry name" value="ULP_PROTEASE"/>
    <property type="match status" value="1"/>
</dbReference>
<keyword evidence="5" id="KW-0378">Hydrolase</keyword>
<dbReference type="InterPro" id="IPR051947">
    <property type="entry name" value="Sentrin-specific_protease"/>
</dbReference>
<dbReference type="GO" id="GO:0016926">
    <property type="term" value="P:protein desumoylation"/>
    <property type="evidence" value="ECO:0007669"/>
    <property type="project" value="TreeGrafter"/>
</dbReference>
<dbReference type="GO" id="GO:0070139">
    <property type="term" value="F:SUMO-specific endopeptidase activity"/>
    <property type="evidence" value="ECO:0007669"/>
    <property type="project" value="TreeGrafter"/>
</dbReference>
<dbReference type="AlphaFoldDB" id="A0A812HX61"/>
<evidence type="ECO:0000256" key="2">
    <source>
        <dbReference type="ARBA" id="ARBA00022553"/>
    </source>
</evidence>
<evidence type="ECO:0000313" key="7">
    <source>
        <dbReference type="EMBL" id="CAE6962919.1"/>
    </source>
</evidence>
<dbReference type="Pfam" id="PF02902">
    <property type="entry name" value="Peptidase_C48"/>
    <property type="match status" value="1"/>
</dbReference>
<evidence type="ECO:0000256" key="4">
    <source>
        <dbReference type="ARBA" id="ARBA00022786"/>
    </source>
</evidence>
<dbReference type="OrthoDB" id="442460at2759"/>
<protein>
    <submittedName>
        <fullName evidence="7">Ulp2 protein</fullName>
    </submittedName>
</protein>
<dbReference type="SUPFAM" id="SSF54001">
    <property type="entry name" value="Cysteine proteinases"/>
    <property type="match status" value="1"/>
</dbReference>
<dbReference type="Gene3D" id="3.40.395.10">
    <property type="entry name" value="Adenoviral Proteinase, Chain A"/>
    <property type="match status" value="1"/>
</dbReference>
<keyword evidence="2" id="KW-0597">Phosphoprotein</keyword>
<dbReference type="GO" id="GO:0006508">
    <property type="term" value="P:proteolysis"/>
    <property type="evidence" value="ECO:0007669"/>
    <property type="project" value="UniProtKB-KW"/>
</dbReference>
<keyword evidence="8" id="KW-1185">Reference proteome</keyword>
<comment type="caution">
    <text evidence="7">The sequence shown here is derived from an EMBL/GenBank/DDBJ whole genome shotgun (WGS) entry which is preliminary data.</text>
</comment>
<accession>A0A812HX61</accession>
<name>A0A812HX61_9DINO</name>
<proteinExistence type="inferred from homology"/>
<dbReference type="PANTHER" id="PTHR46896">
    <property type="entry name" value="SENTRIN-SPECIFIC PROTEASE"/>
    <property type="match status" value="1"/>
</dbReference>
<dbReference type="PANTHER" id="PTHR46896:SF3">
    <property type="entry name" value="FI06413P-RELATED"/>
    <property type="match status" value="1"/>
</dbReference>
<evidence type="ECO:0000256" key="3">
    <source>
        <dbReference type="ARBA" id="ARBA00022670"/>
    </source>
</evidence>
<dbReference type="InterPro" id="IPR003653">
    <property type="entry name" value="Peptidase_C48_C"/>
</dbReference>
<feature type="domain" description="Ubiquitin-like protease family profile" evidence="6">
    <location>
        <begin position="15"/>
        <end position="132"/>
    </location>
</feature>
<gene>
    <name evidence="7" type="primary">ulp2</name>
    <name evidence="7" type="ORF">SNAT2548_LOCUS2065</name>
</gene>
<dbReference type="EMBL" id="CAJNDS010000114">
    <property type="protein sequence ID" value="CAE6962919.1"/>
    <property type="molecule type" value="Genomic_DNA"/>
</dbReference>
<evidence type="ECO:0000256" key="5">
    <source>
        <dbReference type="ARBA" id="ARBA00022801"/>
    </source>
</evidence>
<dbReference type="GO" id="GO:0005634">
    <property type="term" value="C:nucleus"/>
    <property type="evidence" value="ECO:0007669"/>
    <property type="project" value="TreeGrafter"/>
</dbReference>
<evidence type="ECO:0000256" key="1">
    <source>
        <dbReference type="ARBA" id="ARBA00005234"/>
    </source>
</evidence>
<dbReference type="InterPro" id="IPR038765">
    <property type="entry name" value="Papain-like_cys_pep_sf"/>
</dbReference>
<keyword evidence="4" id="KW-0833">Ubl conjugation pathway</keyword>
<reference evidence="7" key="1">
    <citation type="submission" date="2021-02" db="EMBL/GenBank/DDBJ databases">
        <authorList>
            <person name="Dougan E. K."/>
            <person name="Rhodes N."/>
            <person name="Thang M."/>
            <person name="Chan C."/>
        </authorList>
    </citation>
    <scope>NUCLEOTIDE SEQUENCE</scope>
</reference>
<comment type="similarity">
    <text evidence="1">Belongs to the peptidase C48 family.</text>
</comment>
<organism evidence="7 8">
    <name type="scientific">Symbiodinium natans</name>
    <dbReference type="NCBI Taxonomy" id="878477"/>
    <lineage>
        <taxon>Eukaryota</taxon>
        <taxon>Sar</taxon>
        <taxon>Alveolata</taxon>
        <taxon>Dinophyceae</taxon>
        <taxon>Suessiales</taxon>
        <taxon>Symbiodiniaceae</taxon>
        <taxon>Symbiodinium</taxon>
    </lineage>
</organism>
<dbReference type="GO" id="GO:0005737">
    <property type="term" value="C:cytoplasm"/>
    <property type="evidence" value="ECO:0007669"/>
    <property type="project" value="TreeGrafter"/>
</dbReference>